<keyword evidence="1" id="KW-0732">Signal</keyword>
<protein>
    <recommendedName>
        <fullName evidence="4">Transmembrane protein (Fibronectin III domain and Gp5 C-terminal repeat)</fullName>
    </recommendedName>
</protein>
<evidence type="ECO:0008006" key="4">
    <source>
        <dbReference type="Google" id="ProtNLM"/>
    </source>
</evidence>
<comment type="caution">
    <text evidence="2">The sequence shown here is derived from an EMBL/GenBank/DDBJ whole genome shotgun (WGS) entry which is preliminary data.</text>
</comment>
<organism evidence="2 3">
    <name type="scientific">Legionella dresdenensis</name>
    <dbReference type="NCBI Taxonomy" id="450200"/>
    <lineage>
        <taxon>Bacteria</taxon>
        <taxon>Pseudomonadati</taxon>
        <taxon>Pseudomonadota</taxon>
        <taxon>Gammaproteobacteria</taxon>
        <taxon>Legionellales</taxon>
        <taxon>Legionellaceae</taxon>
        <taxon>Legionella</taxon>
    </lineage>
</organism>
<dbReference type="SUPFAM" id="SSF50998">
    <property type="entry name" value="Quinoprotein alcohol dehydrogenase-like"/>
    <property type="match status" value="2"/>
</dbReference>
<dbReference type="InterPro" id="IPR011047">
    <property type="entry name" value="Quinoprotein_ADH-like_sf"/>
</dbReference>
<gene>
    <name evidence="2" type="ORF">ACFORL_04120</name>
</gene>
<sequence length="933" mass="96262">MKVIYKNIRILCFILAYLISHNIHSNAQVKFSIVPLTSTVINVPSNTTATVQYVVTNNTPVTRTLTMQTIQGISQQTAAPGTCQLPFTLSQGQSCTLSLLLDGSALPARVTGGPVVCKTQGPNNPNPDPFLCSQPQLPHILQITTTAPKPTLAISGSNNISMFANGPFTPYFTGQVTITNTSTVSTAYDIAAEIPPGLGGLRQDANNCKTLPPGASCQLIFDSGYAAFSSTAVQVSGSNTLAPVTIYLTVNAPWVTNGDVNAIAYNPATNLVYLGGQFTQVGPRTGTGAPVDETNGLLVTPYGLLNNYIETAISDGSGGWYVGGNLFYVNDASSPYIAHILENGNIDNNFQAKANNRVKTMLLDGSTLYVGGLFTSIGGQTRNRLAALDASTGQATSWNPNVTGSEVTTMTKLGGTVYIGGLFTQVGSDSRTNIAAIDAVSGAVTASWLNNPANGQVVTLINDGALIYAGGAYSTIGGAARTRVAALDPVTGVATAWAPTVNNAVLALAIGGGKVYLGGWFNAVGGQTRNRIAAVDQITGAVDMAWNPDVTGPSSTVYAMHLHNSKLYFGGVFTAVTGQPRNYFAAVDASTGNLLPWNPNANSEGTTLASYNSIVYIGGRFTSLGGQSRSNLAAINANDGTLNTAWNPGANNIVYALLANGSQVYVGGDFTTISGQLRNRIAVLDAASGTAGSWNPYADNSIRAFAANGAIIYAGGLFGTIGGQIRNRIAALDATTGLALPGWDANANNPVYSLLTDGAKLYAGGAFTTIGGTGRNRIAALDLTNGSALPSWDANVGNNNVFTLASSGTTLYLGGDFTSVGGIARNRIAAVSLADGSLVSAWDASANAAVNALAANTLSLYAGGAFATIGGNSSRRFATLNLLTAALIPPSYFPNNTVKALALNGNYFYAGGSFTVFGDLPNSYFAIGYAQPD</sequence>
<evidence type="ECO:0000313" key="3">
    <source>
        <dbReference type="Proteomes" id="UP001595758"/>
    </source>
</evidence>
<evidence type="ECO:0000256" key="1">
    <source>
        <dbReference type="SAM" id="SignalP"/>
    </source>
</evidence>
<feature type="signal peptide" evidence="1">
    <location>
        <begin position="1"/>
        <end position="27"/>
    </location>
</feature>
<name>A0ABV8CDI4_9GAMM</name>
<proteinExistence type="predicted"/>
<evidence type="ECO:0000313" key="2">
    <source>
        <dbReference type="EMBL" id="MFC3908261.1"/>
    </source>
</evidence>
<dbReference type="InterPro" id="IPR013431">
    <property type="entry name" value="Delta_60_rpt"/>
</dbReference>
<dbReference type="Pfam" id="PF17164">
    <property type="entry name" value="DUF5122"/>
    <property type="match status" value="2"/>
</dbReference>
<keyword evidence="3" id="KW-1185">Reference proteome</keyword>
<reference evidence="3" key="1">
    <citation type="journal article" date="2019" name="Int. J. Syst. Evol. Microbiol.">
        <title>The Global Catalogue of Microorganisms (GCM) 10K type strain sequencing project: providing services to taxonomists for standard genome sequencing and annotation.</title>
        <authorList>
            <consortium name="The Broad Institute Genomics Platform"/>
            <consortium name="The Broad Institute Genome Sequencing Center for Infectious Disease"/>
            <person name="Wu L."/>
            <person name="Ma J."/>
        </authorList>
    </citation>
    <scope>NUCLEOTIDE SEQUENCE [LARGE SCALE GENOMIC DNA]</scope>
    <source>
        <strain evidence="3">CCUG 59858</strain>
    </source>
</reference>
<dbReference type="Gene3D" id="2.80.10.50">
    <property type="match status" value="1"/>
</dbReference>
<dbReference type="EMBL" id="JBHSAB010000004">
    <property type="protein sequence ID" value="MFC3908261.1"/>
    <property type="molecule type" value="Genomic_DNA"/>
</dbReference>
<accession>A0ABV8CDI4</accession>
<dbReference type="RefSeq" id="WP_382341371.1">
    <property type="nucleotide sequence ID" value="NZ_JBHSAB010000004.1"/>
</dbReference>
<dbReference type="PANTHER" id="PTHR31778">
    <property type="entry name" value="BUD SITE SELECTION PROTEIN RAX2"/>
    <property type="match status" value="1"/>
</dbReference>
<feature type="chain" id="PRO_5045534440" description="Transmembrane protein (Fibronectin III domain and Gp5 C-terminal repeat)" evidence="1">
    <location>
        <begin position="28"/>
        <end position="933"/>
    </location>
</feature>
<dbReference type="Proteomes" id="UP001595758">
    <property type="component" value="Unassembled WGS sequence"/>
</dbReference>
<dbReference type="PANTHER" id="PTHR31778:SF2">
    <property type="entry name" value="BUD SITE SELECTION PROTEIN RAX2"/>
    <property type="match status" value="1"/>
</dbReference>